<dbReference type="Proteomes" id="UP000468901">
    <property type="component" value="Unassembled WGS sequence"/>
</dbReference>
<evidence type="ECO:0000313" key="3">
    <source>
        <dbReference type="Proteomes" id="UP000468901"/>
    </source>
</evidence>
<dbReference type="EMBL" id="WESC01000002">
    <property type="protein sequence ID" value="KAB7742314.1"/>
    <property type="molecule type" value="Genomic_DNA"/>
</dbReference>
<evidence type="ECO:0000256" key="1">
    <source>
        <dbReference type="SAM" id="Phobius"/>
    </source>
</evidence>
<evidence type="ECO:0000313" key="2">
    <source>
        <dbReference type="EMBL" id="KAB7742314.1"/>
    </source>
</evidence>
<organism evidence="2 3">
    <name type="scientific">Parvibaculum sedimenti</name>
    <dbReference type="NCBI Taxonomy" id="2608632"/>
    <lineage>
        <taxon>Bacteria</taxon>
        <taxon>Pseudomonadati</taxon>
        <taxon>Pseudomonadota</taxon>
        <taxon>Alphaproteobacteria</taxon>
        <taxon>Hyphomicrobiales</taxon>
        <taxon>Parvibaculaceae</taxon>
        <taxon>Parvibaculum</taxon>
    </lineage>
</organism>
<sequence>MSIELITTVAAFLGAGAVAGLSLVRAGRPPDPLKVRLIDYNYVAIFAVAIMLVIGAHLVTLIAGHPVTGRRFG</sequence>
<keyword evidence="1" id="KW-0472">Membrane</keyword>
<gene>
    <name evidence="2" type="ORF">F2P47_03360</name>
</gene>
<comment type="caution">
    <text evidence="2">The sequence shown here is derived from an EMBL/GenBank/DDBJ whole genome shotgun (WGS) entry which is preliminary data.</text>
</comment>
<keyword evidence="1" id="KW-0812">Transmembrane</keyword>
<keyword evidence="3" id="KW-1185">Reference proteome</keyword>
<accession>A0A6N6VMQ4</accession>
<proteinExistence type="predicted"/>
<keyword evidence="1" id="KW-1133">Transmembrane helix</keyword>
<protein>
    <submittedName>
        <fullName evidence="2">Uncharacterized protein</fullName>
    </submittedName>
</protein>
<dbReference type="RefSeq" id="WP_152214736.1">
    <property type="nucleotide sequence ID" value="NZ_JBAQYD010000137.1"/>
</dbReference>
<dbReference type="AlphaFoldDB" id="A0A6N6VMQ4"/>
<reference evidence="2 3" key="1">
    <citation type="submission" date="2019-09" db="EMBL/GenBank/DDBJ databases">
        <title>Parvibaculum sedimenti sp. nov., isolated from sediment.</title>
        <authorList>
            <person name="Wang Y."/>
        </authorList>
    </citation>
    <scope>NUCLEOTIDE SEQUENCE [LARGE SCALE GENOMIC DNA]</scope>
    <source>
        <strain evidence="2 3">HXT-9</strain>
    </source>
</reference>
<name>A0A6N6VMQ4_9HYPH</name>
<feature type="transmembrane region" description="Helical" evidence="1">
    <location>
        <begin position="42"/>
        <end position="63"/>
    </location>
</feature>